<evidence type="ECO:0000313" key="3">
    <source>
        <dbReference type="EMBL" id="MBE9116926.1"/>
    </source>
</evidence>
<feature type="compositionally biased region" description="Polar residues" evidence="1">
    <location>
        <begin position="28"/>
        <end position="54"/>
    </location>
</feature>
<dbReference type="AlphaFoldDB" id="A0A8J7DXA4"/>
<keyword evidence="4" id="KW-1185">Reference proteome</keyword>
<dbReference type="Proteomes" id="UP000654482">
    <property type="component" value="Unassembled WGS sequence"/>
</dbReference>
<organism evidence="3 4">
    <name type="scientific">Lusitaniella coriacea LEGE 07157</name>
    <dbReference type="NCBI Taxonomy" id="945747"/>
    <lineage>
        <taxon>Bacteria</taxon>
        <taxon>Bacillati</taxon>
        <taxon>Cyanobacteriota</taxon>
        <taxon>Cyanophyceae</taxon>
        <taxon>Spirulinales</taxon>
        <taxon>Lusitaniellaceae</taxon>
        <taxon>Lusitaniella</taxon>
    </lineage>
</organism>
<feature type="signal peptide" evidence="2">
    <location>
        <begin position="1"/>
        <end position="27"/>
    </location>
</feature>
<reference evidence="3" key="1">
    <citation type="submission" date="2020-10" db="EMBL/GenBank/DDBJ databases">
        <authorList>
            <person name="Castelo-Branco R."/>
            <person name="Eusebio N."/>
            <person name="Adriana R."/>
            <person name="Vieira A."/>
            <person name="Brugerolle De Fraissinette N."/>
            <person name="Rezende De Castro R."/>
            <person name="Schneider M.P."/>
            <person name="Vasconcelos V."/>
            <person name="Leao P.N."/>
        </authorList>
    </citation>
    <scope>NUCLEOTIDE SEQUENCE</scope>
    <source>
        <strain evidence="3">LEGE 07157</strain>
    </source>
</reference>
<evidence type="ECO:0000256" key="2">
    <source>
        <dbReference type="SAM" id="SignalP"/>
    </source>
</evidence>
<gene>
    <name evidence="3" type="ORF">IQ249_13545</name>
</gene>
<comment type="caution">
    <text evidence="3">The sequence shown here is derived from an EMBL/GenBank/DDBJ whole genome shotgun (WGS) entry which is preliminary data.</text>
</comment>
<evidence type="ECO:0000313" key="4">
    <source>
        <dbReference type="Proteomes" id="UP000654482"/>
    </source>
</evidence>
<feature type="compositionally biased region" description="Low complexity" evidence="1">
    <location>
        <begin position="73"/>
        <end position="82"/>
    </location>
</feature>
<feature type="region of interest" description="Disordered" evidence="1">
    <location>
        <begin position="28"/>
        <end position="82"/>
    </location>
</feature>
<feature type="chain" id="PRO_5035303525" evidence="2">
    <location>
        <begin position="28"/>
        <end position="179"/>
    </location>
</feature>
<dbReference type="RefSeq" id="WP_194030012.1">
    <property type="nucleotide sequence ID" value="NZ_JADEWZ010000018.1"/>
</dbReference>
<keyword evidence="2" id="KW-0732">Signal</keyword>
<evidence type="ECO:0000256" key="1">
    <source>
        <dbReference type="SAM" id="MobiDB-lite"/>
    </source>
</evidence>
<name>A0A8J7DXA4_9CYAN</name>
<sequence>MLSTPKLLSTSVLGFFLLATIGCTSNANQASVQPNSEATTPTASPESEVVQTQPTPSPEAAEPVQATSPQPSPVASAPPQSSEPEVLVRDFCAQKGQKVEQYFETNNFRIYLCYDNSNQIFYYGVDKRNQATIALPAYTEEGTGYVAENGNYDYIVTGASLSVYESSKLILEETVIRSL</sequence>
<dbReference type="PROSITE" id="PS51257">
    <property type="entry name" value="PROKAR_LIPOPROTEIN"/>
    <property type="match status" value="1"/>
</dbReference>
<accession>A0A8J7DXA4</accession>
<proteinExistence type="predicted"/>
<dbReference type="EMBL" id="JADEWZ010000018">
    <property type="protein sequence ID" value="MBE9116926.1"/>
    <property type="molecule type" value="Genomic_DNA"/>
</dbReference>
<protein>
    <submittedName>
        <fullName evidence="3">Uncharacterized protein</fullName>
    </submittedName>
</protein>